<dbReference type="Proteomes" id="UP000231586">
    <property type="component" value="Unassembled WGS sequence"/>
</dbReference>
<dbReference type="InterPro" id="IPR050763">
    <property type="entry name" value="ABC_transporter_ATP-binding"/>
</dbReference>
<dbReference type="GO" id="GO:0005524">
    <property type="term" value="F:ATP binding"/>
    <property type="evidence" value="ECO:0007669"/>
    <property type="project" value="UniProtKB-KW"/>
</dbReference>
<dbReference type="RefSeq" id="WP_100350083.1">
    <property type="nucleotide sequence ID" value="NZ_PGTZ01000008.1"/>
</dbReference>
<dbReference type="CDD" id="cd03230">
    <property type="entry name" value="ABC_DR_subfamily_A"/>
    <property type="match status" value="1"/>
</dbReference>
<dbReference type="PANTHER" id="PTHR42711">
    <property type="entry name" value="ABC TRANSPORTER ATP-BINDING PROTEIN"/>
    <property type="match status" value="1"/>
</dbReference>
<evidence type="ECO:0000313" key="9">
    <source>
        <dbReference type="Proteomes" id="UP000231586"/>
    </source>
</evidence>
<reference evidence="8 9" key="1">
    <citation type="submission" date="2017-11" db="EMBL/GenBank/DDBJ databases">
        <title>Genomic Encyclopedia of Archaeal and Bacterial Type Strains, Phase II (KMG-II): From Individual Species to Whole Genera.</title>
        <authorList>
            <person name="Goeker M."/>
        </authorList>
    </citation>
    <scope>NUCLEOTIDE SEQUENCE [LARGE SCALE GENOMIC DNA]</scope>
    <source>
        <strain evidence="8 9">DSM 22413</strain>
    </source>
</reference>
<dbReference type="InterPro" id="IPR017871">
    <property type="entry name" value="ABC_transporter-like_CS"/>
</dbReference>
<evidence type="ECO:0000256" key="1">
    <source>
        <dbReference type="ARBA" id="ARBA00004202"/>
    </source>
</evidence>
<keyword evidence="2" id="KW-0813">Transport</keyword>
<comment type="caution">
    <text evidence="8">The sequence shown here is derived from an EMBL/GenBank/DDBJ whole genome shotgun (WGS) entry which is preliminary data.</text>
</comment>
<dbReference type="Gene3D" id="3.40.50.300">
    <property type="entry name" value="P-loop containing nucleotide triphosphate hydrolases"/>
    <property type="match status" value="1"/>
</dbReference>
<proteinExistence type="predicted"/>
<gene>
    <name evidence="8" type="ORF">CLV34_1953</name>
</gene>
<organism evidence="8 9">
    <name type="scientific">Luteimicrobium subarcticum</name>
    <dbReference type="NCBI Taxonomy" id="620910"/>
    <lineage>
        <taxon>Bacteria</taxon>
        <taxon>Bacillati</taxon>
        <taxon>Actinomycetota</taxon>
        <taxon>Actinomycetes</taxon>
        <taxon>Micrococcales</taxon>
        <taxon>Luteimicrobium</taxon>
    </lineage>
</organism>
<dbReference type="SUPFAM" id="SSF52540">
    <property type="entry name" value="P-loop containing nucleoside triphosphate hydrolases"/>
    <property type="match status" value="1"/>
</dbReference>
<keyword evidence="4 8" id="KW-0067">ATP-binding</keyword>
<keyword evidence="5" id="KW-0046">Antibiotic resistance</keyword>
<evidence type="ECO:0000256" key="6">
    <source>
        <dbReference type="SAM" id="MobiDB-lite"/>
    </source>
</evidence>
<accession>A0A2M8WR51</accession>
<dbReference type="Pfam" id="PF00005">
    <property type="entry name" value="ABC_tran"/>
    <property type="match status" value="1"/>
</dbReference>
<keyword evidence="3" id="KW-0547">Nucleotide-binding</keyword>
<evidence type="ECO:0000259" key="7">
    <source>
        <dbReference type="PROSITE" id="PS50893"/>
    </source>
</evidence>
<dbReference type="PROSITE" id="PS50893">
    <property type="entry name" value="ABC_TRANSPORTER_2"/>
    <property type="match status" value="1"/>
</dbReference>
<feature type="domain" description="ABC transporter" evidence="7">
    <location>
        <begin position="19"/>
        <end position="247"/>
    </location>
</feature>
<keyword evidence="9" id="KW-1185">Reference proteome</keyword>
<comment type="subcellular location">
    <subcellularLocation>
        <location evidence="1">Cell membrane</location>
        <topology evidence="1">Peripheral membrane protein</topology>
    </subcellularLocation>
</comment>
<dbReference type="InterPro" id="IPR027417">
    <property type="entry name" value="P-loop_NTPase"/>
</dbReference>
<dbReference type="InterPro" id="IPR003439">
    <property type="entry name" value="ABC_transporter-like_ATP-bd"/>
</dbReference>
<dbReference type="SMART" id="SM00382">
    <property type="entry name" value="AAA"/>
    <property type="match status" value="1"/>
</dbReference>
<dbReference type="AlphaFoldDB" id="A0A2M8WR51"/>
<protein>
    <submittedName>
        <fullName evidence="8">ABC-2 type transport system ATP-binding protein</fullName>
    </submittedName>
</protein>
<dbReference type="OrthoDB" id="9804819at2"/>
<dbReference type="PANTHER" id="PTHR42711:SF17">
    <property type="entry name" value="ABC TRANSPORTER ATP-BINDING PROTEIN"/>
    <property type="match status" value="1"/>
</dbReference>
<dbReference type="InterPro" id="IPR003593">
    <property type="entry name" value="AAA+_ATPase"/>
</dbReference>
<evidence type="ECO:0000256" key="2">
    <source>
        <dbReference type="ARBA" id="ARBA00022448"/>
    </source>
</evidence>
<evidence type="ECO:0000313" key="8">
    <source>
        <dbReference type="EMBL" id="PJI93384.1"/>
    </source>
</evidence>
<dbReference type="GO" id="GO:0005886">
    <property type="term" value="C:plasma membrane"/>
    <property type="evidence" value="ECO:0007669"/>
    <property type="project" value="UniProtKB-SubCell"/>
</dbReference>
<dbReference type="PROSITE" id="PS00211">
    <property type="entry name" value="ABC_TRANSPORTER_1"/>
    <property type="match status" value="1"/>
</dbReference>
<feature type="region of interest" description="Disordered" evidence="6">
    <location>
        <begin position="317"/>
        <end position="336"/>
    </location>
</feature>
<evidence type="ECO:0000256" key="5">
    <source>
        <dbReference type="ARBA" id="ARBA00023251"/>
    </source>
</evidence>
<evidence type="ECO:0000256" key="3">
    <source>
        <dbReference type="ARBA" id="ARBA00022741"/>
    </source>
</evidence>
<dbReference type="GO" id="GO:0016887">
    <property type="term" value="F:ATP hydrolysis activity"/>
    <property type="evidence" value="ECO:0007669"/>
    <property type="project" value="InterPro"/>
</dbReference>
<dbReference type="GO" id="GO:0046677">
    <property type="term" value="P:response to antibiotic"/>
    <property type="evidence" value="ECO:0007669"/>
    <property type="project" value="UniProtKB-KW"/>
</dbReference>
<name>A0A2M8WR51_9MICO</name>
<evidence type="ECO:0000256" key="4">
    <source>
        <dbReference type="ARBA" id="ARBA00022840"/>
    </source>
</evidence>
<dbReference type="EMBL" id="PGTZ01000008">
    <property type="protein sequence ID" value="PJI93384.1"/>
    <property type="molecule type" value="Genomic_DNA"/>
</dbReference>
<sequence length="336" mass="34785">MHTTTTATVPGALPRTPALALRGLHKTFGSPSATVRAVDGLDLTIMPGEVVAFLGPNGAGKTTTIDMVLGLAEPSAGTVQVFGQSPADAIAAGRVAAVMQTGGLLRDITVAETVELTAALFGRKDAKPHPFLERAGIADIAGRMVGKCSGGQQQRLRFAMALVSEPDLLLLDEPTTGMDVEGRRDFWASIREDAARGRTVVFATHYLEEADAYADRIVLVAHGRVVADGSAAEIKKLASGRTVTAAFPDATHLGAAADAVRALPGVEQVDTRGLRLVVRGADSDAVARYLLTGTSAHDLEVTAENLEEAFVALTGDGPHASAASHQTAPALDGADR</sequence>